<comment type="caution">
    <text evidence="1">The sequence shown here is derived from an EMBL/GenBank/DDBJ whole genome shotgun (WGS) entry which is preliminary data.</text>
</comment>
<evidence type="ECO:0000313" key="2">
    <source>
        <dbReference type="Proteomes" id="UP000188268"/>
    </source>
</evidence>
<dbReference type="Gramene" id="OMO59814">
    <property type="protein sequence ID" value="OMO59814"/>
    <property type="gene ID" value="CCACVL1_24599"/>
</dbReference>
<name>A0A1R3GNX5_COCAP</name>
<gene>
    <name evidence="1" type="ORF">CCACVL1_24599</name>
</gene>
<feature type="non-terminal residue" evidence="1">
    <location>
        <position position="1"/>
    </location>
</feature>
<evidence type="ECO:0000313" key="1">
    <source>
        <dbReference type="EMBL" id="OMO59814.1"/>
    </source>
</evidence>
<dbReference type="Proteomes" id="UP000188268">
    <property type="component" value="Unassembled WGS sequence"/>
</dbReference>
<proteinExistence type="predicted"/>
<dbReference type="EMBL" id="AWWV01013851">
    <property type="protein sequence ID" value="OMO59814.1"/>
    <property type="molecule type" value="Genomic_DNA"/>
</dbReference>
<protein>
    <submittedName>
        <fullName evidence="1">Uncharacterized protein</fullName>
    </submittedName>
</protein>
<sequence length="26" mass="2867">IAFVAQSKNRSAVAYNEESLDNVRAN</sequence>
<accession>A0A1R3GNX5</accession>
<keyword evidence="2" id="KW-1185">Reference proteome</keyword>
<dbReference type="AlphaFoldDB" id="A0A1R3GNX5"/>
<organism evidence="1 2">
    <name type="scientific">Corchorus capsularis</name>
    <name type="common">Jute</name>
    <dbReference type="NCBI Taxonomy" id="210143"/>
    <lineage>
        <taxon>Eukaryota</taxon>
        <taxon>Viridiplantae</taxon>
        <taxon>Streptophyta</taxon>
        <taxon>Embryophyta</taxon>
        <taxon>Tracheophyta</taxon>
        <taxon>Spermatophyta</taxon>
        <taxon>Magnoliopsida</taxon>
        <taxon>eudicotyledons</taxon>
        <taxon>Gunneridae</taxon>
        <taxon>Pentapetalae</taxon>
        <taxon>rosids</taxon>
        <taxon>malvids</taxon>
        <taxon>Malvales</taxon>
        <taxon>Malvaceae</taxon>
        <taxon>Grewioideae</taxon>
        <taxon>Apeibeae</taxon>
        <taxon>Corchorus</taxon>
    </lineage>
</organism>
<reference evidence="1 2" key="1">
    <citation type="submission" date="2013-09" db="EMBL/GenBank/DDBJ databases">
        <title>Corchorus capsularis genome sequencing.</title>
        <authorList>
            <person name="Alam M."/>
            <person name="Haque M.S."/>
            <person name="Islam M.S."/>
            <person name="Emdad E.M."/>
            <person name="Islam M.M."/>
            <person name="Ahmed B."/>
            <person name="Halim A."/>
            <person name="Hossen Q.M.M."/>
            <person name="Hossain M.Z."/>
            <person name="Ahmed R."/>
            <person name="Khan M.M."/>
            <person name="Islam R."/>
            <person name="Rashid M.M."/>
            <person name="Khan S.A."/>
            <person name="Rahman M.S."/>
            <person name="Alam M."/>
        </authorList>
    </citation>
    <scope>NUCLEOTIDE SEQUENCE [LARGE SCALE GENOMIC DNA]</scope>
    <source>
        <strain evidence="2">cv. CVL-1</strain>
        <tissue evidence="1">Whole seedling</tissue>
    </source>
</reference>